<evidence type="ECO:0000256" key="2">
    <source>
        <dbReference type="ARBA" id="ARBA00009539"/>
    </source>
</evidence>
<dbReference type="Gene3D" id="3.40.430.10">
    <property type="entry name" value="Dihydrofolate Reductase, subunit A"/>
    <property type="match status" value="1"/>
</dbReference>
<proteinExistence type="inferred from homology"/>
<dbReference type="PROSITE" id="PS51330">
    <property type="entry name" value="DHFR_2"/>
    <property type="match status" value="1"/>
</dbReference>
<evidence type="ECO:0000256" key="4">
    <source>
        <dbReference type="ARBA" id="ARBA00022563"/>
    </source>
</evidence>
<keyword evidence="6 7" id="KW-0560">Oxidoreductase</keyword>
<dbReference type="GO" id="GO:0046654">
    <property type="term" value="P:tetrahydrofolate biosynthetic process"/>
    <property type="evidence" value="ECO:0007669"/>
    <property type="project" value="UniProtKB-UniPathway"/>
</dbReference>
<comment type="caution">
    <text evidence="9">The sequence shown here is derived from an EMBL/GenBank/DDBJ whole genome shotgun (WGS) entry which is preliminary data.</text>
</comment>
<dbReference type="AlphaFoldDB" id="A0A1G1X0P9"/>
<evidence type="ECO:0000256" key="1">
    <source>
        <dbReference type="ARBA" id="ARBA00004903"/>
    </source>
</evidence>
<dbReference type="InterPro" id="IPR001796">
    <property type="entry name" value="DHFR_dom"/>
</dbReference>
<organism evidence="9 10">
    <name type="scientific">Candidatus Andersenbacteria bacterium RIFCSPHIGHO2_12_FULL_45_11</name>
    <dbReference type="NCBI Taxonomy" id="1797281"/>
    <lineage>
        <taxon>Bacteria</taxon>
        <taxon>Candidatus Anderseniibacteriota</taxon>
    </lineage>
</organism>
<comment type="catalytic activity">
    <reaction evidence="7">
        <text>(6S)-5,6,7,8-tetrahydrofolate + NADP(+) = 7,8-dihydrofolate + NADPH + H(+)</text>
        <dbReference type="Rhea" id="RHEA:15009"/>
        <dbReference type="ChEBI" id="CHEBI:15378"/>
        <dbReference type="ChEBI" id="CHEBI:57451"/>
        <dbReference type="ChEBI" id="CHEBI:57453"/>
        <dbReference type="ChEBI" id="CHEBI:57783"/>
        <dbReference type="ChEBI" id="CHEBI:58349"/>
        <dbReference type="EC" id="1.5.1.3"/>
    </reaction>
</comment>
<sequence length="157" mass="17180">MLTIIAAVAANNVIGNNGKTPWNIPEEIQLFKTLTMGHPVIMGRTTFESIGKPLPGRTTIVLSHTPHPNPLPIRGEGIIWHNSIKKALEATGGKDAFVIGGASVYAQMMSVADEVRISHVKASHPGDALFPTIDPTIWEIAETHDYPLFTHIRYIRI</sequence>
<reference evidence="9 10" key="1">
    <citation type="journal article" date="2016" name="Nat. Commun.">
        <title>Thousands of microbial genomes shed light on interconnected biogeochemical processes in an aquifer system.</title>
        <authorList>
            <person name="Anantharaman K."/>
            <person name="Brown C.T."/>
            <person name="Hug L.A."/>
            <person name="Sharon I."/>
            <person name="Castelle C.J."/>
            <person name="Probst A.J."/>
            <person name="Thomas B.C."/>
            <person name="Singh A."/>
            <person name="Wilkins M.J."/>
            <person name="Karaoz U."/>
            <person name="Brodie E.L."/>
            <person name="Williams K.H."/>
            <person name="Hubbard S.S."/>
            <person name="Banfield J.F."/>
        </authorList>
    </citation>
    <scope>NUCLEOTIDE SEQUENCE [LARGE SCALE GENOMIC DNA]</scope>
</reference>
<dbReference type="PIRSF" id="PIRSF000194">
    <property type="entry name" value="DHFR"/>
    <property type="match status" value="1"/>
</dbReference>
<accession>A0A1G1X0P9</accession>
<dbReference type="PANTHER" id="PTHR48069">
    <property type="entry name" value="DIHYDROFOLATE REDUCTASE"/>
    <property type="match status" value="1"/>
</dbReference>
<dbReference type="Pfam" id="PF00186">
    <property type="entry name" value="DHFR_1"/>
    <property type="match status" value="1"/>
</dbReference>
<dbReference type="PRINTS" id="PR00070">
    <property type="entry name" value="DHFR"/>
</dbReference>
<dbReference type="Proteomes" id="UP000177528">
    <property type="component" value="Unassembled WGS sequence"/>
</dbReference>
<evidence type="ECO:0000256" key="6">
    <source>
        <dbReference type="ARBA" id="ARBA00023002"/>
    </source>
</evidence>
<protein>
    <recommendedName>
        <fullName evidence="3 7">Dihydrofolate reductase</fullName>
        <ecNumber evidence="3 7">1.5.1.3</ecNumber>
    </recommendedName>
</protein>
<dbReference type="GO" id="GO:0006730">
    <property type="term" value="P:one-carbon metabolic process"/>
    <property type="evidence" value="ECO:0007669"/>
    <property type="project" value="UniProtKB-KW"/>
</dbReference>
<keyword evidence="5 7" id="KW-0521">NADP</keyword>
<evidence type="ECO:0000256" key="3">
    <source>
        <dbReference type="ARBA" id="ARBA00012856"/>
    </source>
</evidence>
<dbReference type="CDD" id="cd00209">
    <property type="entry name" value="DHFR"/>
    <property type="match status" value="1"/>
</dbReference>
<dbReference type="GO" id="GO:0005829">
    <property type="term" value="C:cytosol"/>
    <property type="evidence" value="ECO:0007669"/>
    <property type="project" value="TreeGrafter"/>
</dbReference>
<dbReference type="EC" id="1.5.1.3" evidence="3 7"/>
<feature type="domain" description="DHFR" evidence="8">
    <location>
        <begin position="1"/>
        <end position="157"/>
    </location>
</feature>
<dbReference type="GO" id="GO:0046452">
    <property type="term" value="P:dihydrofolate metabolic process"/>
    <property type="evidence" value="ECO:0007669"/>
    <property type="project" value="TreeGrafter"/>
</dbReference>
<dbReference type="GO" id="GO:0004146">
    <property type="term" value="F:dihydrofolate reductase activity"/>
    <property type="evidence" value="ECO:0007669"/>
    <property type="project" value="UniProtKB-EC"/>
</dbReference>
<evidence type="ECO:0000313" key="10">
    <source>
        <dbReference type="Proteomes" id="UP000177528"/>
    </source>
</evidence>
<evidence type="ECO:0000313" key="9">
    <source>
        <dbReference type="EMBL" id="OGY33130.1"/>
    </source>
</evidence>
<keyword evidence="4 7" id="KW-0554">One-carbon metabolism</keyword>
<dbReference type="UniPathway" id="UPA00077">
    <property type="reaction ID" value="UER00158"/>
</dbReference>
<evidence type="ECO:0000256" key="7">
    <source>
        <dbReference type="PIRNR" id="PIRNR000194"/>
    </source>
</evidence>
<dbReference type="InterPro" id="IPR024072">
    <property type="entry name" value="DHFR-like_dom_sf"/>
</dbReference>
<dbReference type="GO" id="GO:0046655">
    <property type="term" value="P:folic acid metabolic process"/>
    <property type="evidence" value="ECO:0007669"/>
    <property type="project" value="TreeGrafter"/>
</dbReference>
<dbReference type="EMBL" id="MHHR01000033">
    <property type="protein sequence ID" value="OGY33130.1"/>
    <property type="molecule type" value="Genomic_DNA"/>
</dbReference>
<name>A0A1G1X0P9_9BACT</name>
<dbReference type="PANTHER" id="PTHR48069:SF3">
    <property type="entry name" value="DIHYDROFOLATE REDUCTASE"/>
    <property type="match status" value="1"/>
</dbReference>
<dbReference type="SUPFAM" id="SSF53597">
    <property type="entry name" value="Dihydrofolate reductase-like"/>
    <property type="match status" value="1"/>
</dbReference>
<gene>
    <name evidence="9" type="ORF">A3D99_01575</name>
</gene>
<comment type="pathway">
    <text evidence="1 7">Cofactor biosynthesis; tetrahydrofolate biosynthesis; 5,6,7,8-tetrahydrofolate from 7,8-dihydrofolate: step 1/1.</text>
</comment>
<dbReference type="GO" id="GO:0050661">
    <property type="term" value="F:NADP binding"/>
    <property type="evidence" value="ECO:0007669"/>
    <property type="project" value="InterPro"/>
</dbReference>
<comment type="function">
    <text evidence="7">Key enzyme in folate metabolism. Catalyzes an essential reaction for de novo glycine and purine synthesis, and for DNA precursor synthesis.</text>
</comment>
<comment type="similarity">
    <text evidence="2 7">Belongs to the dihydrofolate reductase family.</text>
</comment>
<evidence type="ECO:0000256" key="5">
    <source>
        <dbReference type="ARBA" id="ARBA00022857"/>
    </source>
</evidence>
<evidence type="ECO:0000259" key="8">
    <source>
        <dbReference type="PROSITE" id="PS51330"/>
    </source>
</evidence>
<dbReference type="InterPro" id="IPR012259">
    <property type="entry name" value="DHFR"/>
</dbReference>